<feature type="chain" id="PRO_5003012658" description="Secreted protein" evidence="1">
    <location>
        <begin position="28"/>
        <end position="114"/>
    </location>
</feature>
<proteinExistence type="predicted"/>
<evidence type="ECO:0000256" key="1">
    <source>
        <dbReference type="SAM" id="SignalP"/>
    </source>
</evidence>
<accession>D0MWR7</accession>
<evidence type="ECO:0000313" key="2">
    <source>
        <dbReference type="EMBL" id="EEY64080.1"/>
    </source>
</evidence>
<reference evidence="3" key="1">
    <citation type="journal article" date="2009" name="Nature">
        <title>Genome sequence and analysis of the Irish potato famine pathogen Phytophthora infestans.</title>
        <authorList>
            <consortium name="The Broad Institute Genome Sequencing Platform"/>
            <person name="Haas B.J."/>
            <person name="Kamoun S."/>
            <person name="Zody M.C."/>
            <person name="Jiang R.H."/>
            <person name="Handsaker R.E."/>
            <person name="Cano L.M."/>
            <person name="Grabherr M."/>
            <person name="Kodira C.D."/>
            <person name="Raffaele S."/>
            <person name="Torto-Alalibo T."/>
            <person name="Bozkurt T.O."/>
            <person name="Ah-Fong A.M."/>
            <person name="Alvarado L."/>
            <person name="Anderson V.L."/>
            <person name="Armstrong M.R."/>
            <person name="Avrova A."/>
            <person name="Baxter L."/>
            <person name="Beynon J."/>
            <person name="Boevink P.C."/>
            <person name="Bollmann S.R."/>
            <person name="Bos J.I."/>
            <person name="Bulone V."/>
            <person name="Cai G."/>
            <person name="Cakir C."/>
            <person name="Carrington J.C."/>
            <person name="Chawner M."/>
            <person name="Conti L."/>
            <person name="Costanzo S."/>
            <person name="Ewan R."/>
            <person name="Fahlgren N."/>
            <person name="Fischbach M.A."/>
            <person name="Fugelstad J."/>
            <person name="Gilroy E.M."/>
            <person name="Gnerre S."/>
            <person name="Green P.J."/>
            <person name="Grenville-Briggs L.J."/>
            <person name="Griffith J."/>
            <person name="Grunwald N.J."/>
            <person name="Horn K."/>
            <person name="Horner N.R."/>
            <person name="Hu C.H."/>
            <person name="Huitema E."/>
            <person name="Jeong D.H."/>
            <person name="Jones A.M."/>
            <person name="Jones J.D."/>
            <person name="Jones R.W."/>
            <person name="Karlsson E.K."/>
            <person name="Kunjeti S.G."/>
            <person name="Lamour K."/>
            <person name="Liu Z."/>
            <person name="Ma L."/>
            <person name="Maclean D."/>
            <person name="Chibucos M.C."/>
            <person name="McDonald H."/>
            <person name="McWalters J."/>
            <person name="Meijer H.J."/>
            <person name="Morgan W."/>
            <person name="Morris P.F."/>
            <person name="Munro C.A."/>
            <person name="O'Neill K."/>
            <person name="Ospina-Giraldo M."/>
            <person name="Pinzon A."/>
            <person name="Pritchard L."/>
            <person name="Ramsahoye B."/>
            <person name="Ren Q."/>
            <person name="Restrepo S."/>
            <person name="Roy S."/>
            <person name="Sadanandom A."/>
            <person name="Savidor A."/>
            <person name="Schornack S."/>
            <person name="Schwartz D.C."/>
            <person name="Schumann U.D."/>
            <person name="Schwessinger B."/>
            <person name="Seyer L."/>
            <person name="Sharpe T."/>
            <person name="Silvar C."/>
            <person name="Song J."/>
            <person name="Studholme D.J."/>
            <person name="Sykes S."/>
            <person name="Thines M."/>
            <person name="van de Vondervoort P.J."/>
            <person name="Phuntumart V."/>
            <person name="Wawra S."/>
            <person name="Weide R."/>
            <person name="Win J."/>
            <person name="Young C."/>
            <person name="Zhou S."/>
            <person name="Fry W."/>
            <person name="Meyers B.C."/>
            <person name="van West P."/>
            <person name="Ristaino J."/>
            <person name="Govers F."/>
            <person name="Birch P.R."/>
            <person name="Whisson S.C."/>
            <person name="Judelson H.S."/>
            <person name="Nusbaum C."/>
        </authorList>
    </citation>
    <scope>NUCLEOTIDE SEQUENCE [LARGE SCALE GENOMIC DNA]</scope>
    <source>
        <strain evidence="3">T30-4</strain>
    </source>
</reference>
<keyword evidence="3" id="KW-1185">Reference proteome</keyword>
<dbReference type="GeneID" id="9478859"/>
<dbReference type="RefSeq" id="XP_002907516.1">
    <property type="nucleotide sequence ID" value="XM_002907470.1"/>
</dbReference>
<keyword evidence="1" id="KW-0732">Signal</keyword>
<dbReference type="HOGENOM" id="CLU_2125935_0_0_1"/>
<dbReference type="VEuPathDB" id="FungiDB:PITG_02600"/>
<organism evidence="2 3">
    <name type="scientific">Phytophthora infestans (strain T30-4)</name>
    <name type="common">Potato late blight agent</name>
    <dbReference type="NCBI Taxonomy" id="403677"/>
    <lineage>
        <taxon>Eukaryota</taxon>
        <taxon>Sar</taxon>
        <taxon>Stramenopiles</taxon>
        <taxon>Oomycota</taxon>
        <taxon>Peronosporomycetes</taxon>
        <taxon>Peronosporales</taxon>
        <taxon>Peronosporaceae</taxon>
        <taxon>Phytophthora</taxon>
    </lineage>
</organism>
<dbReference type="EMBL" id="DS028120">
    <property type="protein sequence ID" value="EEY64080.1"/>
    <property type="molecule type" value="Genomic_DNA"/>
</dbReference>
<feature type="signal peptide" evidence="1">
    <location>
        <begin position="1"/>
        <end position="27"/>
    </location>
</feature>
<name>D0MWR7_PHYIT</name>
<gene>
    <name evidence="2" type="ORF">PITG_02600</name>
</gene>
<dbReference type="AlphaFoldDB" id="D0MWR7"/>
<evidence type="ECO:0000313" key="3">
    <source>
        <dbReference type="Proteomes" id="UP000006643"/>
    </source>
</evidence>
<dbReference type="KEGG" id="pif:PITG_02600"/>
<sequence>MLRCDSCSPSPFILLLLPLRLSLKVPASLYFLRPLSIFCRRPVESLFCTRKGAWMLLNLFSLPGVTPAPRPRSLPMELTLLLRLLLLYRRRRSSILPPCVRFLRGDGAGDGARC</sequence>
<evidence type="ECO:0008006" key="4">
    <source>
        <dbReference type="Google" id="ProtNLM"/>
    </source>
</evidence>
<protein>
    <recommendedName>
        <fullName evidence="4">Secreted protein</fullName>
    </recommendedName>
</protein>
<dbReference type="InParanoid" id="D0MWR7"/>
<dbReference type="Proteomes" id="UP000006643">
    <property type="component" value="Unassembled WGS sequence"/>
</dbReference>